<accession>A0ABS1CY43</accession>
<comment type="caution">
    <text evidence="3">The sequence shown here is derived from an EMBL/GenBank/DDBJ whole genome shotgun (WGS) entry which is preliminary data.</text>
</comment>
<organism evidence="3 4">
    <name type="scientific">Paracraurococcus ruber</name>
    <dbReference type="NCBI Taxonomy" id="77675"/>
    <lineage>
        <taxon>Bacteria</taxon>
        <taxon>Pseudomonadati</taxon>
        <taxon>Pseudomonadota</taxon>
        <taxon>Alphaproteobacteria</taxon>
        <taxon>Acetobacterales</taxon>
        <taxon>Roseomonadaceae</taxon>
        <taxon>Paracraurococcus</taxon>
    </lineage>
</organism>
<reference evidence="3 4" key="1">
    <citation type="journal article" date="2020" name="Microorganisms">
        <title>Osmotic Adaptation and Compatible Solute Biosynthesis of Phototrophic Bacteria as Revealed from Genome Analyses.</title>
        <authorList>
            <person name="Imhoff J.F."/>
            <person name="Rahn T."/>
            <person name="Kunzel S."/>
            <person name="Keller A."/>
            <person name="Neulinger S.C."/>
        </authorList>
    </citation>
    <scope>NUCLEOTIDE SEQUENCE [LARGE SCALE GENOMIC DNA]</scope>
    <source>
        <strain evidence="3 4">DSM 15382</strain>
    </source>
</reference>
<dbReference type="SMART" id="SM00698">
    <property type="entry name" value="MORN"/>
    <property type="match status" value="4"/>
</dbReference>
<sequence length="234" mass="24486">MATGCATPTPHATPPVALPVAAPGQPGWSTDPVSGCRLWNPNPRAAETPRWSGACPDGVASGPGTAEWRWPGDGESRLFAITGSFVDGRPQGRVSVQQPNGFRYDGASRDGRPEGWGSAVFADGGRYQGLWRNGRPDGEGRLERAAWTYDGQLHDGRPHGWGTISFANGMRYDGNWRDGNAEGFGELHLPAGGRVLGFWHAGCYGKRGGGVGVGVAVAHCRPVGSGAAGPVSTR</sequence>
<gene>
    <name evidence="3" type="ORF">CKO45_11925</name>
</gene>
<feature type="region of interest" description="Disordered" evidence="2">
    <location>
        <begin position="1"/>
        <end position="28"/>
    </location>
</feature>
<evidence type="ECO:0000256" key="1">
    <source>
        <dbReference type="ARBA" id="ARBA00022737"/>
    </source>
</evidence>
<evidence type="ECO:0000313" key="3">
    <source>
        <dbReference type="EMBL" id="MBK1658942.1"/>
    </source>
</evidence>
<dbReference type="EMBL" id="NRSG01000074">
    <property type="protein sequence ID" value="MBK1658942.1"/>
    <property type="molecule type" value="Genomic_DNA"/>
</dbReference>
<dbReference type="SUPFAM" id="SSF82185">
    <property type="entry name" value="Histone H3 K4-specific methyltransferase SET7/9 N-terminal domain"/>
    <property type="match status" value="2"/>
</dbReference>
<feature type="compositionally biased region" description="Low complexity" evidence="2">
    <location>
        <begin position="1"/>
        <end position="10"/>
    </location>
</feature>
<keyword evidence="4" id="KW-1185">Reference proteome</keyword>
<evidence type="ECO:0000256" key="2">
    <source>
        <dbReference type="SAM" id="MobiDB-lite"/>
    </source>
</evidence>
<evidence type="ECO:0000313" key="4">
    <source>
        <dbReference type="Proteomes" id="UP000697995"/>
    </source>
</evidence>
<keyword evidence="1" id="KW-0677">Repeat</keyword>
<evidence type="ECO:0008006" key="5">
    <source>
        <dbReference type="Google" id="ProtNLM"/>
    </source>
</evidence>
<protein>
    <recommendedName>
        <fullName evidence="5">MORN repeat-containing protein</fullName>
    </recommendedName>
</protein>
<dbReference type="PANTHER" id="PTHR23084">
    <property type="entry name" value="PHOSPHATIDYLINOSITOL-4-PHOSPHATE 5-KINASE RELATED"/>
    <property type="match status" value="1"/>
</dbReference>
<dbReference type="Gene3D" id="2.20.110.10">
    <property type="entry name" value="Histone H3 K4-specific methyltransferase SET7/9 N-terminal domain"/>
    <property type="match status" value="2"/>
</dbReference>
<proteinExistence type="predicted"/>
<dbReference type="PANTHER" id="PTHR23084:SF263">
    <property type="entry name" value="MORN REPEAT-CONTAINING PROTEIN 1"/>
    <property type="match status" value="1"/>
</dbReference>
<dbReference type="Proteomes" id="UP000697995">
    <property type="component" value="Unassembled WGS sequence"/>
</dbReference>
<dbReference type="Pfam" id="PF02493">
    <property type="entry name" value="MORN"/>
    <property type="match status" value="4"/>
</dbReference>
<dbReference type="InterPro" id="IPR003409">
    <property type="entry name" value="MORN"/>
</dbReference>
<name>A0ABS1CY43_9PROT</name>